<dbReference type="InterPro" id="IPR017856">
    <property type="entry name" value="Integrase-like_N"/>
</dbReference>
<sequence length="248" mass="27151">MPKFKNFAARKGVQDRAKNNQMVKIARQIIVAARNGGPDPNANFKLKGLIAKGRAINMPIDNIERAIKKGSGQLEGESYEEIRYEGYGPGGVAVLVHCLTDNRNRTGAEVRAAFNKRGGSLGEPNCVAWMFDEKGVLTLDRTESDLEEDAVMMAALEAGAEDMVVSEEEFEILTAPSDFESVKSALEEQGFSFVNADVQMVPKNTVNVAGDDAKNMLKLLEVFEDNDDVQNVSTNMEIDDAEMELLQG</sequence>
<dbReference type="InterPro" id="IPR026564">
    <property type="entry name" value="Transcrip_reg_TACO1-like_dom3"/>
</dbReference>
<dbReference type="HAMAP" id="MF_00693">
    <property type="entry name" value="Transcrip_reg_TACO1"/>
    <property type="match status" value="1"/>
</dbReference>
<dbReference type="InterPro" id="IPR048300">
    <property type="entry name" value="TACO1_YebC-like_2nd/3rd_dom"/>
</dbReference>
<dbReference type="PANTHER" id="PTHR12532:SF6">
    <property type="entry name" value="TRANSCRIPTIONAL REGULATORY PROTEIN YEBC-RELATED"/>
    <property type="match status" value="1"/>
</dbReference>
<dbReference type="InterPro" id="IPR029072">
    <property type="entry name" value="YebC-like"/>
</dbReference>
<evidence type="ECO:0000256" key="1">
    <source>
        <dbReference type="ARBA" id="ARBA00008724"/>
    </source>
</evidence>
<accession>A0ABW5A3Y8</accession>
<dbReference type="Pfam" id="PF01709">
    <property type="entry name" value="Transcrip_reg"/>
    <property type="match status" value="1"/>
</dbReference>
<dbReference type="Gene3D" id="3.30.70.980">
    <property type="match status" value="2"/>
</dbReference>
<organism evidence="9 10">
    <name type="scientific">Tumebacillus lipolyticus</name>
    <dbReference type="NCBI Taxonomy" id="1280370"/>
    <lineage>
        <taxon>Bacteria</taxon>
        <taxon>Bacillati</taxon>
        <taxon>Bacillota</taxon>
        <taxon>Bacilli</taxon>
        <taxon>Bacillales</taxon>
        <taxon>Alicyclobacillaceae</taxon>
        <taxon>Tumebacillus</taxon>
    </lineage>
</organism>
<dbReference type="NCBIfam" id="NF001030">
    <property type="entry name" value="PRK00110.1"/>
    <property type="match status" value="1"/>
</dbReference>
<dbReference type="Gene3D" id="1.10.10.200">
    <property type="match status" value="1"/>
</dbReference>
<dbReference type="Pfam" id="PF20772">
    <property type="entry name" value="TACO1_YebC_N"/>
    <property type="match status" value="1"/>
</dbReference>
<evidence type="ECO:0000256" key="2">
    <source>
        <dbReference type="ARBA" id="ARBA00022490"/>
    </source>
</evidence>
<evidence type="ECO:0000313" key="9">
    <source>
        <dbReference type="EMBL" id="MFD2172108.1"/>
    </source>
</evidence>
<evidence type="ECO:0000259" key="7">
    <source>
        <dbReference type="Pfam" id="PF01709"/>
    </source>
</evidence>
<dbReference type="SUPFAM" id="SSF75625">
    <property type="entry name" value="YebC-like"/>
    <property type="match status" value="1"/>
</dbReference>
<comment type="subcellular location">
    <subcellularLocation>
        <location evidence="6">Cytoplasm</location>
    </subcellularLocation>
</comment>
<keyword evidence="2 6" id="KW-0963">Cytoplasm</keyword>
<dbReference type="EMBL" id="JBHUIO010000011">
    <property type="protein sequence ID" value="MFD2172108.1"/>
    <property type="molecule type" value="Genomic_DNA"/>
</dbReference>
<dbReference type="RefSeq" id="WP_386049474.1">
    <property type="nucleotide sequence ID" value="NZ_JBHUIO010000011.1"/>
</dbReference>
<dbReference type="InterPro" id="IPR049083">
    <property type="entry name" value="TACO1_YebC_N"/>
</dbReference>
<dbReference type="GO" id="GO:0003677">
    <property type="term" value="F:DNA binding"/>
    <property type="evidence" value="ECO:0007669"/>
    <property type="project" value="UniProtKB-KW"/>
</dbReference>
<keyword evidence="5 6" id="KW-0804">Transcription</keyword>
<evidence type="ECO:0000256" key="5">
    <source>
        <dbReference type="ARBA" id="ARBA00023163"/>
    </source>
</evidence>
<proteinExistence type="inferred from homology"/>
<gene>
    <name evidence="9" type="ORF">ACFSOY_19255</name>
</gene>
<keyword evidence="3 6" id="KW-0805">Transcription regulation</keyword>
<evidence type="ECO:0000259" key="8">
    <source>
        <dbReference type="Pfam" id="PF20772"/>
    </source>
</evidence>
<dbReference type="InterPro" id="IPR002876">
    <property type="entry name" value="Transcrip_reg_TACO1-like"/>
</dbReference>
<reference evidence="10" key="1">
    <citation type="journal article" date="2019" name="Int. J. Syst. Evol. Microbiol.">
        <title>The Global Catalogue of Microorganisms (GCM) 10K type strain sequencing project: providing services to taxonomists for standard genome sequencing and annotation.</title>
        <authorList>
            <consortium name="The Broad Institute Genomics Platform"/>
            <consortium name="The Broad Institute Genome Sequencing Center for Infectious Disease"/>
            <person name="Wu L."/>
            <person name="Ma J."/>
        </authorList>
    </citation>
    <scope>NUCLEOTIDE SEQUENCE [LARGE SCALE GENOMIC DNA]</scope>
    <source>
        <strain evidence="10">CGMCC 1.13574</strain>
    </source>
</reference>
<name>A0ABW5A3Y8_9BACL</name>
<keyword evidence="4 6" id="KW-0238">DNA-binding</keyword>
<evidence type="ECO:0000256" key="6">
    <source>
        <dbReference type="HAMAP-Rule" id="MF_00693"/>
    </source>
</evidence>
<comment type="similarity">
    <text evidence="1 6">Belongs to the TACO1 family.</text>
</comment>
<evidence type="ECO:0000256" key="3">
    <source>
        <dbReference type="ARBA" id="ARBA00023015"/>
    </source>
</evidence>
<feature type="domain" description="TACO1/YebC-like second and third" evidence="7">
    <location>
        <begin position="79"/>
        <end position="236"/>
    </location>
</feature>
<dbReference type="NCBIfam" id="NF009044">
    <property type="entry name" value="PRK12378.1"/>
    <property type="match status" value="1"/>
</dbReference>
<dbReference type="Proteomes" id="UP001597343">
    <property type="component" value="Unassembled WGS sequence"/>
</dbReference>
<evidence type="ECO:0000256" key="4">
    <source>
        <dbReference type="ARBA" id="ARBA00023125"/>
    </source>
</evidence>
<dbReference type="NCBIfam" id="TIGR01033">
    <property type="entry name" value="YebC/PmpR family DNA-binding transcriptional regulator"/>
    <property type="match status" value="1"/>
</dbReference>
<feature type="domain" description="TACO1/YebC-like N-terminal" evidence="8">
    <location>
        <begin position="3"/>
        <end position="73"/>
    </location>
</feature>
<evidence type="ECO:0000313" key="10">
    <source>
        <dbReference type="Proteomes" id="UP001597343"/>
    </source>
</evidence>
<dbReference type="PANTHER" id="PTHR12532">
    <property type="entry name" value="TRANSLATIONAL ACTIVATOR OF CYTOCHROME C OXIDASE 1"/>
    <property type="match status" value="1"/>
</dbReference>
<keyword evidence="10" id="KW-1185">Reference proteome</keyword>
<comment type="caution">
    <text evidence="9">The sequence shown here is derived from an EMBL/GenBank/DDBJ whole genome shotgun (WGS) entry which is preliminary data.</text>
</comment>
<protein>
    <recommendedName>
        <fullName evidence="6">Probable transcriptional regulatory protein ACFSOY_19255</fullName>
    </recommendedName>
</protein>